<gene>
    <name evidence="1" type="ORF">F3059_12210</name>
</gene>
<evidence type="ECO:0000313" key="2">
    <source>
        <dbReference type="Proteomes" id="UP000435357"/>
    </source>
</evidence>
<organism evidence="1 2">
    <name type="scientific">Salibacter halophilus</name>
    <dbReference type="NCBI Taxonomy" id="1803916"/>
    <lineage>
        <taxon>Bacteria</taxon>
        <taxon>Pseudomonadati</taxon>
        <taxon>Bacteroidota</taxon>
        <taxon>Flavobacteriia</taxon>
        <taxon>Flavobacteriales</taxon>
        <taxon>Salibacteraceae</taxon>
        <taxon>Salibacter</taxon>
    </lineage>
</organism>
<evidence type="ECO:0000313" key="1">
    <source>
        <dbReference type="EMBL" id="KAB1062702.1"/>
    </source>
</evidence>
<dbReference type="RefSeq" id="WP_151169675.1">
    <property type="nucleotide sequence ID" value="NZ_WACR01000011.1"/>
</dbReference>
<sequence length="420" mass="48382">MTEDFLHHIWQNQAFNHNNLTTTNGEEVTILKPGIHNHLSGPDFHEALIQIGDTKWAGSVEIHLSSSDWYHHNHEDDSAYHNVILHVVFEHDIVADGFKQIPLLELKGRISRQQLNRYEELSGSDQKIPCSSLIENVDEFIWQNWLERCAMERLESKSEFIQQLDNKFKGDQKRLLLVLLFRAFGFKWNADPMEELANRIPIKEIEKNNLNQIQLEALMLGQAGFLTASEKSPYRDELKKEYSFLKSKFGLSEMKLGAWKTGGVRPANSPHLRLAQLSSVLTNWNVFNQLFNEGKAKELIELLRSEPLEYWGEHYRLGRKSKGKVHYQLSYNGACNIITNSVVPFLYFIGNKWANHESVEKAINLLEQLPAEKNGVINSWKSLSLKIKNGLQSQGALHLSKNYCNFKRCLECDIGKSILK</sequence>
<dbReference type="OrthoDB" id="1005072at2"/>
<name>A0A6N6M5X4_9FLAO</name>
<proteinExistence type="predicted"/>
<dbReference type="InterPro" id="IPR021272">
    <property type="entry name" value="DUF2851"/>
</dbReference>
<reference evidence="1 2" key="1">
    <citation type="submission" date="2019-09" db="EMBL/GenBank/DDBJ databases">
        <title>Genomes of Cryomorphaceae.</title>
        <authorList>
            <person name="Bowman J.P."/>
        </authorList>
    </citation>
    <scope>NUCLEOTIDE SEQUENCE [LARGE SCALE GENOMIC DNA]</scope>
    <source>
        <strain evidence="1 2">KCTC 52047</strain>
    </source>
</reference>
<protein>
    <submittedName>
        <fullName evidence="1">DUF2851 family protein</fullName>
    </submittedName>
</protein>
<dbReference type="Proteomes" id="UP000435357">
    <property type="component" value="Unassembled WGS sequence"/>
</dbReference>
<dbReference type="Pfam" id="PF11013">
    <property type="entry name" value="DUF2851"/>
    <property type="match status" value="1"/>
</dbReference>
<dbReference type="AlphaFoldDB" id="A0A6N6M5X4"/>
<accession>A0A6N6M5X4</accession>
<keyword evidence="2" id="KW-1185">Reference proteome</keyword>
<dbReference type="EMBL" id="WACR01000011">
    <property type="protein sequence ID" value="KAB1062702.1"/>
    <property type="molecule type" value="Genomic_DNA"/>
</dbReference>
<comment type="caution">
    <text evidence="1">The sequence shown here is derived from an EMBL/GenBank/DDBJ whole genome shotgun (WGS) entry which is preliminary data.</text>
</comment>